<dbReference type="OMA" id="TEHIRCP"/>
<organism evidence="1 2">
    <name type="scientific">Coccidioides immitis (strain RS)</name>
    <name type="common">Valley fever fungus</name>
    <dbReference type="NCBI Taxonomy" id="246410"/>
    <lineage>
        <taxon>Eukaryota</taxon>
        <taxon>Fungi</taxon>
        <taxon>Dikarya</taxon>
        <taxon>Ascomycota</taxon>
        <taxon>Pezizomycotina</taxon>
        <taxon>Eurotiomycetes</taxon>
        <taxon>Eurotiomycetidae</taxon>
        <taxon>Onygenales</taxon>
        <taxon>Onygenaceae</taxon>
        <taxon>Coccidioides</taxon>
    </lineage>
</organism>
<sequence>MTEKQITPSPPSDSATSRVTNLTKMATEHIRCPPPEADSPYDIVHFLCGDKDKPELSVMCYDKRFEILALAKILDSCPCIKADFLRLLDDLLSMDADNFEFNLDNTDTMEEMCY</sequence>
<proteinExistence type="predicted"/>
<dbReference type="AlphaFoldDB" id="A0A0D8JW02"/>
<reference evidence="2" key="1">
    <citation type="journal article" date="2009" name="Genome Res.">
        <title>Comparative genomic analyses of the human fungal pathogens Coccidioides and their relatives.</title>
        <authorList>
            <person name="Sharpton T.J."/>
            <person name="Stajich J.E."/>
            <person name="Rounsley S.D."/>
            <person name="Gardner M.J."/>
            <person name="Wortman J.R."/>
            <person name="Jordar V.S."/>
            <person name="Maiti R."/>
            <person name="Kodira C.D."/>
            <person name="Neafsey D.E."/>
            <person name="Zeng Q."/>
            <person name="Hung C.-Y."/>
            <person name="McMahan C."/>
            <person name="Muszewska A."/>
            <person name="Grynberg M."/>
            <person name="Mandel M.A."/>
            <person name="Kellner E.M."/>
            <person name="Barker B.M."/>
            <person name="Galgiani J.N."/>
            <person name="Orbach M.J."/>
            <person name="Kirkland T.N."/>
            <person name="Cole G.T."/>
            <person name="Henn M.R."/>
            <person name="Birren B.W."/>
            <person name="Taylor J.W."/>
        </authorList>
    </citation>
    <scope>NUCLEOTIDE SEQUENCE [LARGE SCALE GENOMIC DNA]</scope>
    <source>
        <strain evidence="2">RS</strain>
    </source>
</reference>
<dbReference type="VEuPathDB" id="FungiDB:CIMG_11107"/>
<dbReference type="EMBL" id="GG704916">
    <property type="protein sequence ID" value="KJF61492.1"/>
    <property type="molecule type" value="Genomic_DNA"/>
</dbReference>
<gene>
    <name evidence="1" type="ORF">CIMG_11107</name>
</gene>
<reference evidence="2" key="2">
    <citation type="journal article" date="2010" name="Genome Res.">
        <title>Population genomic sequencing of Coccidioides fungi reveals recent hybridization and transposon control.</title>
        <authorList>
            <person name="Neafsey D.E."/>
            <person name="Barker B.M."/>
            <person name="Sharpton T.J."/>
            <person name="Stajich J.E."/>
            <person name="Park D.J."/>
            <person name="Whiston E."/>
            <person name="Hung C.-Y."/>
            <person name="McMahan C."/>
            <person name="White J."/>
            <person name="Sykes S."/>
            <person name="Heiman D."/>
            <person name="Young S."/>
            <person name="Zeng Q."/>
            <person name="Abouelleil A."/>
            <person name="Aftuck L."/>
            <person name="Bessette D."/>
            <person name="Brown A."/>
            <person name="FitzGerald M."/>
            <person name="Lui A."/>
            <person name="Macdonald J.P."/>
            <person name="Priest M."/>
            <person name="Orbach M.J."/>
            <person name="Galgiani J.N."/>
            <person name="Kirkland T.N."/>
            <person name="Cole G.T."/>
            <person name="Birren B.W."/>
            <person name="Henn M.R."/>
            <person name="Taylor J.W."/>
            <person name="Rounsley S.D."/>
        </authorList>
    </citation>
    <scope>GENOME REANNOTATION</scope>
    <source>
        <strain evidence="2">RS</strain>
    </source>
</reference>
<evidence type="ECO:0000313" key="1">
    <source>
        <dbReference type="EMBL" id="KJF61492.1"/>
    </source>
</evidence>
<dbReference type="STRING" id="246410.A0A0D8JW02"/>
<dbReference type="RefSeq" id="XP_012213662.1">
    <property type="nucleotide sequence ID" value="XM_012358239.1"/>
</dbReference>
<dbReference type="InParanoid" id="A0A0D8JW02"/>
<dbReference type="OrthoDB" id="4175458at2759"/>
<name>A0A0D8JW02_COCIM</name>
<dbReference type="GeneID" id="24163565"/>
<dbReference type="KEGG" id="cim:CIMG_11107"/>
<protein>
    <submittedName>
        <fullName evidence="1">Uncharacterized protein</fullName>
    </submittedName>
</protein>
<evidence type="ECO:0000313" key="2">
    <source>
        <dbReference type="Proteomes" id="UP000001261"/>
    </source>
</evidence>
<accession>A0A0D8JW02</accession>
<dbReference type="Proteomes" id="UP000001261">
    <property type="component" value="Unassembled WGS sequence"/>
</dbReference>
<keyword evidence="2" id="KW-1185">Reference proteome</keyword>